<proteinExistence type="predicted"/>
<reference evidence="4" key="1">
    <citation type="journal article" date="2019" name="Int. J. Syst. Evol. Microbiol.">
        <title>The Global Catalogue of Microorganisms (GCM) 10K type strain sequencing project: providing services to taxonomists for standard genome sequencing and annotation.</title>
        <authorList>
            <consortium name="The Broad Institute Genomics Platform"/>
            <consortium name="The Broad Institute Genome Sequencing Center for Infectious Disease"/>
            <person name="Wu L."/>
            <person name="Ma J."/>
        </authorList>
    </citation>
    <scope>NUCLEOTIDE SEQUENCE [LARGE SCALE GENOMIC DNA]</scope>
    <source>
        <strain evidence="4">CECT 7706</strain>
    </source>
</reference>
<comment type="caution">
    <text evidence="3">The sequence shown here is derived from an EMBL/GenBank/DDBJ whole genome shotgun (WGS) entry which is preliminary data.</text>
</comment>
<gene>
    <name evidence="3" type="ORF">QWZ15_17060</name>
</gene>
<organism evidence="3 4">
    <name type="scientific">Cyclobacterium jeungdonense</name>
    <dbReference type="NCBI Taxonomy" id="708087"/>
    <lineage>
        <taxon>Bacteria</taxon>
        <taxon>Pseudomonadati</taxon>
        <taxon>Bacteroidota</taxon>
        <taxon>Cytophagia</taxon>
        <taxon>Cytophagales</taxon>
        <taxon>Cyclobacteriaceae</taxon>
        <taxon>Cyclobacterium</taxon>
    </lineage>
</organism>
<evidence type="ECO:0000256" key="1">
    <source>
        <dbReference type="ARBA" id="ARBA00022729"/>
    </source>
</evidence>
<name>A0ABT8CAH7_9BACT</name>
<accession>A0ABT8CAH7</accession>
<dbReference type="SUPFAM" id="SSF49785">
    <property type="entry name" value="Galactose-binding domain-like"/>
    <property type="match status" value="1"/>
</dbReference>
<evidence type="ECO:0000313" key="4">
    <source>
        <dbReference type="Proteomes" id="UP001236663"/>
    </source>
</evidence>
<keyword evidence="4" id="KW-1185">Reference proteome</keyword>
<dbReference type="RefSeq" id="WP_163385901.1">
    <property type="nucleotide sequence ID" value="NZ_JAUFQS010000035.1"/>
</dbReference>
<dbReference type="NCBIfam" id="NF045579">
    <property type="entry name" value="rhamnoside_JR"/>
    <property type="match status" value="1"/>
</dbReference>
<protein>
    <submittedName>
        <fullName evidence="3">Glycosyl hydrolase</fullName>
    </submittedName>
</protein>
<dbReference type="EMBL" id="JAUFQS010000035">
    <property type="protein sequence ID" value="MDN3689540.1"/>
    <property type="molecule type" value="Genomic_DNA"/>
</dbReference>
<dbReference type="InterPro" id="IPR008979">
    <property type="entry name" value="Galactose-bd-like_sf"/>
</dbReference>
<dbReference type="PANTHER" id="PTHR43817:SF1">
    <property type="entry name" value="HYDROLASE, FAMILY 43, PUTATIVE (AFU_ORTHOLOGUE AFUA_3G01660)-RELATED"/>
    <property type="match status" value="1"/>
</dbReference>
<keyword evidence="1" id="KW-0732">Signal</keyword>
<keyword evidence="2 3" id="KW-0378">Hydrolase</keyword>
<dbReference type="Gene3D" id="2.60.120.260">
    <property type="entry name" value="Galactose-binding domain-like"/>
    <property type="match status" value="1"/>
</dbReference>
<dbReference type="GO" id="GO:0016787">
    <property type="term" value="F:hydrolase activity"/>
    <property type="evidence" value="ECO:0007669"/>
    <property type="project" value="UniProtKB-KW"/>
</dbReference>
<evidence type="ECO:0000313" key="3">
    <source>
        <dbReference type="EMBL" id="MDN3689540.1"/>
    </source>
</evidence>
<evidence type="ECO:0000256" key="2">
    <source>
        <dbReference type="ARBA" id="ARBA00022801"/>
    </source>
</evidence>
<dbReference type="PANTHER" id="PTHR43817">
    <property type="entry name" value="GLYCOSYL HYDROLASE"/>
    <property type="match status" value="1"/>
</dbReference>
<dbReference type="Pfam" id="PF17132">
    <property type="entry name" value="Glyco_hydro_106"/>
    <property type="match status" value="3"/>
</dbReference>
<sequence>MARIVSKRYLFDISSRNPAAFPLLLVIWMFFFAGSGCTSRQEKEKSEAPLSGEIFRNPATEYRPLALWTWMNGYVDAVKLVEELEEMKDKGLRGAIIWDIGALINPDDLIPDGPAFLGPESLQYISLALTTSHSLGLDLGISSASSWNSGGEWIDVPNGSKELLNTAEWVEGPSTIKLELKNPESSRGIAKNCELLTVIAIPQNPAKVYDPKDAITLSASVNNGRLVEWQVPEGRWEILSFFSCNTMQPLVVPSPNSAGLIIDHLSKKATELHFEELFSRLDQISTPQKQMDFIFLDSYEVWEMMDWTPEFMREFEDRYAYDPRPYLPLLQGFYHSDSLIQDRFEADYRRLVSNLLIENHYAKTVEIGEERGIQMVTEAGHGGSPRVEPLKALGNSHIPMGEFWNRQRHWVTKEAASAAHIYGKNIVASESLTGWNHWQHGPTDFKQLIDIAFCEGLNQVVFHTFSHNPEIAGKPGFVYHAGEHVNVNATWWEMARPFMDYIARCSYMLRQGNFVADVLLYYGDEAPNLVPPGRMDPNYTPDMPGIFPTYFYDESKCPHCGRPKPINPGNLQGYQSDYINEDVITKTLATENGNLVLPHGQSYKILMLPDRKDISLEVLKRLETLIFNGAVVIGRKPERSTSLKNYPASDQEVRQIANKIWGDCDGEKVLSNKYGKGTIYWGKSAREVLEERAIPPDFQVTGIDNTDLHIDFVHRQTESEAIFFLSNSSEKQEKISGVFRVDPDSKPELWDAETGLIQRQVEFAKVDNGLQMEITMDPLASRFVVFRKGTSGINDEGLYHNLQTGLKDQLNSKVVYPAIDLSKQWNIAFDPDMGGPESLKLDSLVSWSELEDEGASYYSGSAIYTREFIIDDDVPAVNLEAFVSFEEIQEMAQVFVNGNDCGIIWLPPYATRITPHLKQGRNTITVKVINTWNNRIVGDLRNPEKIPFTQTNARGKFTSNSPLLQSGLLGKAEINFITKK</sequence>
<dbReference type="Proteomes" id="UP001236663">
    <property type="component" value="Unassembled WGS sequence"/>
</dbReference>